<keyword evidence="1" id="KW-0732">Signal</keyword>
<dbReference type="Pfam" id="PF10880">
    <property type="entry name" value="DUF2673"/>
    <property type="match status" value="1"/>
</dbReference>
<proteinExistence type="predicted"/>
<gene>
    <name evidence="2" type="ordered locus">RMA_1109</name>
</gene>
<sequence>MQWLCYNRNYKTKKVYKMKNLLKILLILAFASPVFASSMQMPDPASVTTTQIQAMSTDDQQAWVASLTAGQYNMLSPDVQKWVMENTTDTQKQALGINQ</sequence>
<dbReference type="Proteomes" id="UP000001311">
    <property type="component" value="Chromosome"/>
</dbReference>
<evidence type="ECO:0000256" key="1">
    <source>
        <dbReference type="SAM" id="SignalP"/>
    </source>
</evidence>
<feature type="signal peptide" evidence="1">
    <location>
        <begin position="1"/>
        <end position="36"/>
    </location>
</feature>
<dbReference type="KEGG" id="rms:RMA_1109"/>
<name>A8F2I8_RICM5</name>
<accession>A8F2I8</accession>
<dbReference type="InterPro" id="IPR024247">
    <property type="entry name" value="DUF2673"/>
</dbReference>
<dbReference type="EMBL" id="CP000683">
    <property type="protein sequence ID" value="ABV85124.1"/>
    <property type="molecule type" value="Genomic_DNA"/>
</dbReference>
<organism evidence="2 3">
    <name type="scientific">Rickettsia massiliae (strain Mtu5)</name>
    <dbReference type="NCBI Taxonomy" id="416276"/>
    <lineage>
        <taxon>Bacteria</taxon>
        <taxon>Pseudomonadati</taxon>
        <taxon>Pseudomonadota</taxon>
        <taxon>Alphaproteobacteria</taxon>
        <taxon>Rickettsiales</taxon>
        <taxon>Rickettsiaceae</taxon>
        <taxon>Rickettsieae</taxon>
        <taxon>Rickettsia</taxon>
        <taxon>spotted fever group</taxon>
    </lineage>
</organism>
<protein>
    <submittedName>
        <fullName evidence="2">Uncharacterized protein</fullName>
    </submittedName>
</protein>
<evidence type="ECO:0000313" key="3">
    <source>
        <dbReference type="Proteomes" id="UP000001311"/>
    </source>
</evidence>
<dbReference type="HOGENOM" id="CLU_194606_0_0_5"/>
<keyword evidence="3" id="KW-1185">Reference proteome</keyword>
<feature type="chain" id="PRO_5002721681" evidence="1">
    <location>
        <begin position="37"/>
        <end position="99"/>
    </location>
</feature>
<dbReference type="AlphaFoldDB" id="A8F2I8"/>
<reference evidence="2 3" key="1">
    <citation type="journal article" date="2007" name="Genome Res.">
        <title>Lateral gene transfer between obligate intracellular bacteria: evidence from the Rickettsia massiliae genome.</title>
        <authorList>
            <person name="Blanc G."/>
            <person name="Ogata H."/>
            <person name="Robert C."/>
            <person name="Audic S."/>
            <person name="Claverie J.-M."/>
            <person name="Raoult D."/>
        </authorList>
    </citation>
    <scope>NUCLEOTIDE SEQUENCE [LARGE SCALE GENOMIC DNA]</scope>
    <source>
        <strain evidence="3">Mtu5</strain>
    </source>
</reference>
<evidence type="ECO:0000313" key="2">
    <source>
        <dbReference type="EMBL" id="ABV85124.1"/>
    </source>
</evidence>